<gene>
    <name evidence="1" type="ORF">FSP39_023352</name>
</gene>
<reference evidence="1" key="1">
    <citation type="submission" date="2019-08" db="EMBL/GenBank/DDBJ databases">
        <title>The improved chromosome-level genome for the pearl oyster Pinctada fucata martensii using PacBio sequencing and Hi-C.</title>
        <authorList>
            <person name="Zheng Z."/>
        </authorList>
    </citation>
    <scope>NUCLEOTIDE SEQUENCE</scope>
    <source>
        <strain evidence="1">ZZ-2019</strain>
        <tissue evidence="1">Adductor muscle</tissue>
    </source>
</reference>
<evidence type="ECO:0000313" key="2">
    <source>
        <dbReference type="Proteomes" id="UP001186944"/>
    </source>
</evidence>
<dbReference type="EMBL" id="VSWD01000002">
    <property type="protein sequence ID" value="KAK3107847.1"/>
    <property type="molecule type" value="Genomic_DNA"/>
</dbReference>
<accession>A0AA88YSV9</accession>
<organism evidence="1 2">
    <name type="scientific">Pinctada imbricata</name>
    <name type="common">Atlantic pearl-oyster</name>
    <name type="synonym">Pinctada martensii</name>
    <dbReference type="NCBI Taxonomy" id="66713"/>
    <lineage>
        <taxon>Eukaryota</taxon>
        <taxon>Metazoa</taxon>
        <taxon>Spiralia</taxon>
        <taxon>Lophotrochozoa</taxon>
        <taxon>Mollusca</taxon>
        <taxon>Bivalvia</taxon>
        <taxon>Autobranchia</taxon>
        <taxon>Pteriomorphia</taxon>
        <taxon>Pterioida</taxon>
        <taxon>Pterioidea</taxon>
        <taxon>Pteriidae</taxon>
        <taxon>Pinctada</taxon>
    </lineage>
</organism>
<evidence type="ECO:0000313" key="1">
    <source>
        <dbReference type="EMBL" id="KAK3107847.1"/>
    </source>
</evidence>
<dbReference type="Proteomes" id="UP001186944">
    <property type="component" value="Unassembled WGS sequence"/>
</dbReference>
<name>A0AA88YSV9_PINIB</name>
<protein>
    <submittedName>
        <fullName evidence="1">Uncharacterized protein</fullName>
    </submittedName>
</protein>
<keyword evidence="2" id="KW-1185">Reference proteome</keyword>
<comment type="caution">
    <text evidence="1">The sequence shown here is derived from an EMBL/GenBank/DDBJ whole genome shotgun (WGS) entry which is preliminary data.</text>
</comment>
<dbReference type="AlphaFoldDB" id="A0AA88YSV9"/>
<sequence>MPKGTITKDQSKYLFMTKDRYVGIGSGRLGMGSDWAEQTQVALAAAKQYLKMEYKMHVTKQCEVADHCCHFALSVGSGDFFIPCVHQHSKTCCDCNSLVKALDSVEAAVKSDKVKFESDDQRDNIQYTLNQVL</sequence>
<proteinExistence type="predicted"/>